<dbReference type="SMART" id="SM00729">
    <property type="entry name" value="Elp3"/>
    <property type="match status" value="1"/>
</dbReference>
<dbReference type="SUPFAM" id="SSF102114">
    <property type="entry name" value="Radical SAM enzymes"/>
    <property type="match status" value="1"/>
</dbReference>
<feature type="domain" description="Radical SAM core" evidence="7">
    <location>
        <begin position="49"/>
        <end position="263"/>
    </location>
</feature>
<dbReference type="AlphaFoldDB" id="A0A0U9HD24"/>
<evidence type="ECO:0000313" key="9">
    <source>
        <dbReference type="Proteomes" id="UP000062160"/>
    </source>
</evidence>
<dbReference type="PROSITE" id="PS51918">
    <property type="entry name" value="RADICAL_SAM"/>
    <property type="match status" value="1"/>
</dbReference>
<evidence type="ECO:0000256" key="3">
    <source>
        <dbReference type="ARBA" id="ARBA00023004"/>
    </source>
</evidence>
<dbReference type="SFLD" id="SFLDG01060">
    <property type="entry name" value="BATS_domain_containing"/>
    <property type="match status" value="1"/>
</dbReference>
<dbReference type="SFLD" id="SFLDG01280">
    <property type="entry name" value="HydE/PylB-like"/>
    <property type="match status" value="1"/>
</dbReference>
<organism evidence="8">
    <name type="scientific">Tepidanaerobacter syntrophicus</name>
    <dbReference type="NCBI Taxonomy" id="224999"/>
    <lineage>
        <taxon>Bacteria</taxon>
        <taxon>Bacillati</taxon>
        <taxon>Bacillota</taxon>
        <taxon>Clostridia</taxon>
        <taxon>Thermosediminibacterales</taxon>
        <taxon>Tepidanaerobacteraceae</taxon>
        <taxon>Tepidanaerobacter</taxon>
    </lineage>
</organism>
<evidence type="ECO:0000259" key="7">
    <source>
        <dbReference type="PROSITE" id="PS51918"/>
    </source>
</evidence>
<keyword evidence="1 5" id="KW-0949">S-adenosyl-L-methionine</keyword>
<dbReference type="InterPro" id="IPR006638">
    <property type="entry name" value="Elp3/MiaA/NifB-like_rSAM"/>
</dbReference>
<dbReference type="SFLD" id="SFLDS00029">
    <property type="entry name" value="Radical_SAM"/>
    <property type="match status" value="1"/>
</dbReference>
<reference evidence="8" key="1">
    <citation type="journal article" date="2016" name="Genome Announc.">
        <title>Draft Genome Sequence of the Syntrophic Lactate-Degrading Bacterium Tepidanaerobacter syntrophicus JLT.</title>
        <authorList>
            <person name="Matsuura N."/>
            <person name="Ohashi A."/>
            <person name="Tourlousse D.M."/>
            <person name="Sekiguchi Y."/>
        </authorList>
    </citation>
    <scope>NUCLEOTIDE SEQUENCE [LARGE SCALE GENOMIC DNA]</scope>
    <source>
        <strain evidence="8">JL</strain>
    </source>
</reference>
<dbReference type="InterPro" id="IPR024021">
    <property type="entry name" value="FeFe-hyd_HydE_rSAM"/>
</dbReference>
<dbReference type="InterPro" id="IPR007197">
    <property type="entry name" value="rSAM"/>
</dbReference>
<evidence type="ECO:0000256" key="5">
    <source>
        <dbReference type="PIRSR" id="PIRSR004762-1"/>
    </source>
</evidence>
<feature type="binding site" evidence="5">
    <location>
        <position position="70"/>
    </location>
    <ligand>
        <name>[4Fe-4S] cluster</name>
        <dbReference type="ChEBI" id="CHEBI:49883"/>
        <note>4Fe-4S-S-AdoMet</note>
    </ligand>
</feature>
<evidence type="ECO:0000256" key="4">
    <source>
        <dbReference type="ARBA" id="ARBA00023014"/>
    </source>
</evidence>
<dbReference type="InterPro" id="IPR013785">
    <property type="entry name" value="Aldolase_TIM"/>
</dbReference>
<name>A0A0U9HD24_9FIRM</name>
<keyword evidence="3 5" id="KW-0408">Iron</keyword>
<feature type="binding site" evidence="6">
    <location>
        <position position="181"/>
    </location>
    <ligand>
        <name>S-adenosyl-L-methionine</name>
        <dbReference type="ChEBI" id="CHEBI:59789"/>
    </ligand>
</feature>
<feature type="binding site" evidence="6">
    <location>
        <position position="137"/>
    </location>
    <ligand>
        <name>(3R)-3-methyl-D-ornithine</name>
        <dbReference type="ChEBI" id="CHEBI:64642"/>
    </ligand>
</feature>
<dbReference type="SFLD" id="SFLDG01082">
    <property type="entry name" value="B12-binding_domain_containing"/>
    <property type="match status" value="1"/>
</dbReference>
<evidence type="ECO:0000313" key="8">
    <source>
        <dbReference type="EMBL" id="GAQ24638.1"/>
    </source>
</evidence>
<evidence type="ECO:0000256" key="1">
    <source>
        <dbReference type="ARBA" id="ARBA00022691"/>
    </source>
</evidence>
<feature type="binding site" evidence="5">
    <location>
        <position position="67"/>
    </location>
    <ligand>
        <name>[4Fe-4S] cluster</name>
        <dbReference type="ChEBI" id="CHEBI:49883"/>
        <note>4Fe-4S-S-AdoMet</note>
    </ligand>
</feature>
<keyword evidence="5" id="KW-0004">4Fe-4S</keyword>
<feature type="binding site" evidence="5">
    <location>
        <position position="63"/>
    </location>
    <ligand>
        <name>[4Fe-4S] cluster</name>
        <dbReference type="ChEBI" id="CHEBI:49883"/>
        <note>4Fe-4S-S-AdoMet</note>
    </ligand>
</feature>
<evidence type="ECO:0000256" key="2">
    <source>
        <dbReference type="ARBA" id="ARBA00022723"/>
    </source>
</evidence>
<dbReference type="EMBL" id="DF977000">
    <property type="protein sequence ID" value="GAQ24638.1"/>
    <property type="molecule type" value="Genomic_DNA"/>
</dbReference>
<keyword evidence="9" id="KW-1185">Reference proteome</keyword>
<accession>A0A0U9HD24</accession>
<keyword evidence="2" id="KW-0479">Metal-binding</keyword>
<protein>
    <submittedName>
        <fullName evidence="8">Biotin synthase</fullName>
    </submittedName>
</protein>
<dbReference type="Proteomes" id="UP000062160">
    <property type="component" value="Unassembled WGS sequence"/>
</dbReference>
<dbReference type="GO" id="GO:0051539">
    <property type="term" value="F:4 iron, 4 sulfur cluster binding"/>
    <property type="evidence" value="ECO:0007669"/>
    <property type="project" value="UniProtKB-KW"/>
</dbReference>
<comment type="cofactor">
    <cofactor evidence="5">
        <name>[4Fe-4S] cluster</name>
        <dbReference type="ChEBI" id="CHEBI:49883"/>
    </cofactor>
    <text evidence="5">Binds 1 [4Fe-4S] cluster. The cluster is coordinated with 3 cysteines and an exchangeable S-adenosyl-L-methionine.</text>
</comment>
<dbReference type="OrthoDB" id="9775764at2"/>
<dbReference type="InterPro" id="IPR034422">
    <property type="entry name" value="HydE/PylB-like"/>
</dbReference>
<dbReference type="InterPro" id="IPR058240">
    <property type="entry name" value="rSAM_sf"/>
</dbReference>
<dbReference type="PANTHER" id="PTHR43726:SF1">
    <property type="entry name" value="BIOTIN SYNTHASE"/>
    <property type="match status" value="1"/>
</dbReference>
<dbReference type="PIRSF" id="PIRSF004762">
    <property type="entry name" value="CHP00423"/>
    <property type="match status" value="1"/>
</dbReference>
<dbReference type="SFLD" id="SFLDF00348">
    <property type="entry name" value="FeFe_hydrogenase_maturase_(Hyd"/>
    <property type="match status" value="1"/>
</dbReference>
<dbReference type="GO" id="GO:0046872">
    <property type="term" value="F:metal ion binding"/>
    <property type="evidence" value="ECO:0007669"/>
    <property type="project" value="UniProtKB-KW"/>
</dbReference>
<dbReference type="GO" id="GO:0016740">
    <property type="term" value="F:transferase activity"/>
    <property type="evidence" value="ECO:0007669"/>
    <property type="project" value="TreeGrafter"/>
</dbReference>
<evidence type="ECO:0000256" key="6">
    <source>
        <dbReference type="PIRSR" id="PIRSR004762-2"/>
    </source>
</evidence>
<dbReference type="CDD" id="cd01335">
    <property type="entry name" value="Radical_SAM"/>
    <property type="match status" value="1"/>
</dbReference>
<dbReference type="RefSeq" id="WP_059031717.1">
    <property type="nucleotide sequence ID" value="NZ_BSDN01000003.1"/>
</dbReference>
<dbReference type="PANTHER" id="PTHR43726">
    <property type="entry name" value="3-METHYLORNITHINE SYNTHASE"/>
    <property type="match status" value="1"/>
</dbReference>
<proteinExistence type="predicted"/>
<dbReference type="Pfam" id="PF04055">
    <property type="entry name" value="Radical_SAM"/>
    <property type="match status" value="1"/>
</dbReference>
<gene>
    <name evidence="8" type="ORF">TSYNT_617</name>
</gene>
<dbReference type="Gene3D" id="3.20.20.70">
    <property type="entry name" value="Aldolase class I"/>
    <property type="match status" value="1"/>
</dbReference>
<dbReference type="NCBIfam" id="TIGR03956">
    <property type="entry name" value="rSAM_HydE"/>
    <property type="match status" value="1"/>
</dbReference>
<dbReference type="STRING" id="224999.GCA_001485475_00644"/>
<feature type="binding site" evidence="6">
    <location>
        <position position="162"/>
    </location>
    <ligand>
        <name>S-adenosyl-L-methionine</name>
        <dbReference type="ChEBI" id="CHEBI:59789"/>
    </ligand>
</feature>
<sequence>MNIYNLIDDICQGYTPTKEEVEALLCTYEPYNSYLFSAAQAITKKYHDNIIHIRGIIEFSNYCRCSCAYCGLNAANKKLKRYRMEPKEIVETAKEAYDAGYRTLVLQSGEDLWYTREKISEIIKGIKSIGDIAITLSVGERDYEDYKQWRKDGADRFLLKHETINENLYNKLHTHSNLENRIRCLNNLKELGYQVGDGFMVGLPGQTLGDIAEDILFLNRLDVDMAGIGPFIPHPHTELKSAEAGSNEMTIKAVAITRLILKKVHLPATTALWTLNTEDGKKAFDSGANVVMLKVEPYKYRRLYEIYPKNLGNENSIKQERLRMEELILSLGKQVAQDRGDSIKFLEGQ</sequence>
<keyword evidence="4 5" id="KW-0411">Iron-sulfur</keyword>